<keyword evidence="3" id="KW-1185">Reference proteome</keyword>
<evidence type="ECO:0000313" key="2">
    <source>
        <dbReference type="EMBL" id="TWU05536.1"/>
    </source>
</evidence>
<dbReference type="AlphaFoldDB" id="A0A5C6B2S0"/>
<name>A0A5C6B2S0_9BACT</name>
<organism evidence="2 3">
    <name type="scientific">Stieleria varia</name>
    <dbReference type="NCBI Taxonomy" id="2528005"/>
    <lineage>
        <taxon>Bacteria</taxon>
        <taxon>Pseudomonadati</taxon>
        <taxon>Planctomycetota</taxon>
        <taxon>Planctomycetia</taxon>
        <taxon>Pirellulales</taxon>
        <taxon>Pirellulaceae</taxon>
        <taxon>Stieleria</taxon>
    </lineage>
</organism>
<dbReference type="EMBL" id="SJPN01000002">
    <property type="protein sequence ID" value="TWU05536.1"/>
    <property type="molecule type" value="Genomic_DNA"/>
</dbReference>
<feature type="compositionally biased region" description="Low complexity" evidence="1">
    <location>
        <begin position="83"/>
        <end position="94"/>
    </location>
</feature>
<feature type="compositionally biased region" description="Basic and acidic residues" evidence="1">
    <location>
        <begin position="52"/>
        <end position="64"/>
    </location>
</feature>
<reference evidence="2 3" key="1">
    <citation type="submission" date="2019-02" db="EMBL/GenBank/DDBJ databases">
        <title>Deep-cultivation of Planctomycetes and their phenomic and genomic characterization uncovers novel biology.</title>
        <authorList>
            <person name="Wiegand S."/>
            <person name="Jogler M."/>
            <person name="Boedeker C."/>
            <person name="Pinto D."/>
            <person name="Vollmers J."/>
            <person name="Rivas-Marin E."/>
            <person name="Kohn T."/>
            <person name="Peeters S.H."/>
            <person name="Heuer A."/>
            <person name="Rast P."/>
            <person name="Oberbeckmann S."/>
            <person name="Bunk B."/>
            <person name="Jeske O."/>
            <person name="Meyerdierks A."/>
            <person name="Storesund J.E."/>
            <person name="Kallscheuer N."/>
            <person name="Luecker S."/>
            <person name="Lage O.M."/>
            <person name="Pohl T."/>
            <person name="Merkel B.J."/>
            <person name="Hornburger P."/>
            <person name="Mueller R.-W."/>
            <person name="Bruemmer F."/>
            <person name="Labrenz M."/>
            <person name="Spormann A.M."/>
            <person name="Op Den Camp H."/>
            <person name="Overmann J."/>
            <person name="Amann R."/>
            <person name="Jetten M.S.M."/>
            <person name="Mascher T."/>
            <person name="Medema M.H."/>
            <person name="Devos D.P."/>
            <person name="Kaster A.-K."/>
            <person name="Ovreas L."/>
            <person name="Rohde M."/>
            <person name="Galperin M.Y."/>
            <person name="Jogler C."/>
        </authorList>
    </citation>
    <scope>NUCLEOTIDE SEQUENCE [LARGE SCALE GENOMIC DNA]</scope>
    <source>
        <strain evidence="2 3">Pla52n</strain>
    </source>
</reference>
<accession>A0A5C6B2S0</accession>
<proteinExistence type="predicted"/>
<dbReference type="Proteomes" id="UP000320176">
    <property type="component" value="Unassembled WGS sequence"/>
</dbReference>
<comment type="caution">
    <text evidence="2">The sequence shown here is derived from an EMBL/GenBank/DDBJ whole genome shotgun (WGS) entry which is preliminary data.</text>
</comment>
<evidence type="ECO:0000256" key="1">
    <source>
        <dbReference type="SAM" id="MobiDB-lite"/>
    </source>
</evidence>
<sequence>MLALRSHPSLFARSESCGSCGNHAKGTSKYCLNTTELASEYGSKNLAAKLRRSNEQCDDTERRWSPFSQWSSQSPPPAYRNGSASRSPSPVAASHQPASFRKRIARYAGKDEHDVMSDDDTFKSSMPFWTAVDAILRFPPKSAAMIRQSLLKIRQTLRS</sequence>
<protein>
    <submittedName>
        <fullName evidence="2">Uncharacterized protein</fullName>
    </submittedName>
</protein>
<gene>
    <name evidence="2" type="ORF">Pla52n_12500</name>
</gene>
<evidence type="ECO:0000313" key="3">
    <source>
        <dbReference type="Proteomes" id="UP000320176"/>
    </source>
</evidence>
<feature type="region of interest" description="Disordered" evidence="1">
    <location>
        <begin position="51"/>
        <end position="100"/>
    </location>
</feature>